<keyword evidence="3" id="KW-1185">Reference proteome</keyword>
<proteinExistence type="predicted"/>
<dbReference type="STRING" id="630390.A0A180G0W1"/>
<sequence length="174" mass="20229">MSEPTFDICSTNWSDDWNSNHSDRSRIDNCPTNWSDDWNSNHSDRSRIDNCPTSWSDDWNSNHSDSSRIDICHEPWPDEWFSQEDVEEVEGPVVDSYQLDLGDVIAPKNTRTIMMSDHLNAVGLTAEESRKLSTRSEREDEKTIIRCLKELYSCKPSEKSYEMYAENATFHDPL</sequence>
<evidence type="ECO:0000313" key="2">
    <source>
        <dbReference type="EnsemblFungi" id="PTTG_29983-t43_1-p1"/>
    </source>
</evidence>
<dbReference type="AlphaFoldDB" id="A0A180G0W1"/>
<evidence type="ECO:0000313" key="3">
    <source>
        <dbReference type="Proteomes" id="UP000005240"/>
    </source>
</evidence>
<name>A0A180G0W1_PUCT1</name>
<dbReference type="EMBL" id="ADAS02001331">
    <property type="protein sequence ID" value="OAV86287.1"/>
    <property type="molecule type" value="Genomic_DNA"/>
</dbReference>
<feature type="non-terminal residue" evidence="1">
    <location>
        <position position="174"/>
    </location>
</feature>
<dbReference type="Proteomes" id="UP000005240">
    <property type="component" value="Unassembled WGS sequence"/>
</dbReference>
<reference evidence="1" key="2">
    <citation type="submission" date="2016-05" db="EMBL/GenBank/DDBJ databases">
        <title>Comparative analysis highlights variable genome content of wheat rusts and divergence of the mating loci.</title>
        <authorList>
            <person name="Cuomo C.A."/>
            <person name="Bakkeren G."/>
            <person name="Szabo L."/>
            <person name="Khalil H."/>
            <person name="Joly D."/>
            <person name="Goldberg J."/>
            <person name="Young S."/>
            <person name="Zeng Q."/>
            <person name="Fellers J."/>
        </authorList>
    </citation>
    <scope>NUCLEOTIDE SEQUENCE [LARGE SCALE GENOMIC DNA]</scope>
    <source>
        <strain evidence="1">1-1 BBBD Race 1</strain>
    </source>
</reference>
<organism evidence="1">
    <name type="scientific">Puccinia triticina (isolate 1-1 / race 1 (BBBD))</name>
    <name type="common">Brown leaf rust fungus</name>
    <dbReference type="NCBI Taxonomy" id="630390"/>
    <lineage>
        <taxon>Eukaryota</taxon>
        <taxon>Fungi</taxon>
        <taxon>Dikarya</taxon>
        <taxon>Basidiomycota</taxon>
        <taxon>Pucciniomycotina</taxon>
        <taxon>Pucciniomycetes</taxon>
        <taxon>Pucciniales</taxon>
        <taxon>Pucciniaceae</taxon>
        <taxon>Puccinia</taxon>
    </lineage>
</organism>
<dbReference type="PANTHER" id="PTHR34213:SF2">
    <property type="entry name" value="NUCLEAR TRANSPORT FACTOR 2 (NTF2) FAMILY PROTEIN"/>
    <property type="match status" value="1"/>
</dbReference>
<accession>A0A180G0W1</accession>
<dbReference type="PANTHER" id="PTHR34213">
    <property type="entry name" value="NUCLEAR TRANSPORT FACTOR 2 (NTF2) FAMILY PROTEIN"/>
    <property type="match status" value="1"/>
</dbReference>
<evidence type="ECO:0000313" key="1">
    <source>
        <dbReference type="EMBL" id="OAV86287.1"/>
    </source>
</evidence>
<gene>
    <name evidence="1" type="ORF">PTTG_29983</name>
</gene>
<dbReference type="OrthoDB" id="2400485at2759"/>
<reference evidence="2" key="4">
    <citation type="submission" date="2025-05" db="UniProtKB">
        <authorList>
            <consortium name="EnsemblFungi"/>
        </authorList>
    </citation>
    <scope>IDENTIFICATION</scope>
    <source>
        <strain evidence="2">isolate 1-1 / race 1 (BBBD)</strain>
    </source>
</reference>
<dbReference type="EnsemblFungi" id="PTTG_29983-t43_1">
    <property type="protein sequence ID" value="PTTG_29983-t43_1-p1"/>
    <property type="gene ID" value="PTTG_29983"/>
</dbReference>
<dbReference type="VEuPathDB" id="FungiDB:PTTG_29983"/>
<protein>
    <submittedName>
        <fullName evidence="1 2">Uncharacterized protein</fullName>
    </submittedName>
</protein>
<reference evidence="2 3" key="3">
    <citation type="journal article" date="2017" name="G3 (Bethesda)">
        <title>Comparative analysis highlights variable genome content of wheat rusts and divergence of the mating loci.</title>
        <authorList>
            <person name="Cuomo C.A."/>
            <person name="Bakkeren G."/>
            <person name="Khalil H.B."/>
            <person name="Panwar V."/>
            <person name="Joly D."/>
            <person name="Linning R."/>
            <person name="Sakthikumar S."/>
            <person name="Song X."/>
            <person name="Adiconis X."/>
            <person name="Fan L."/>
            <person name="Goldberg J.M."/>
            <person name="Levin J.Z."/>
            <person name="Young S."/>
            <person name="Zeng Q."/>
            <person name="Anikster Y."/>
            <person name="Bruce M."/>
            <person name="Wang M."/>
            <person name="Yin C."/>
            <person name="McCallum B."/>
            <person name="Szabo L.J."/>
            <person name="Hulbert S."/>
            <person name="Chen X."/>
            <person name="Fellers J.P."/>
        </authorList>
    </citation>
    <scope>NUCLEOTIDE SEQUENCE</scope>
    <source>
        <strain evidence="3">Isolate 1-1 / race 1 (BBBD)</strain>
        <strain evidence="2">isolate 1-1 / race 1 (BBBD)</strain>
    </source>
</reference>
<reference evidence="1" key="1">
    <citation type="submission" date="2009-11" db="EMBL/GenBank/DDBJ databases">
        <authorList>
            <consortium name="The Broad Institute Genome Sequencing Platform"/>
            <person name="Ward D."/>
            <person name="Feldgarden M."/>
            <person name="Earl A."/>
            <person name="Young S.K."/>
            <person name="Zeng Q."/>
            <person name="Koehrsen M."/>
            <person name="Alvarado L."/>
            <person name="Berlin A."/>
            <person name="Bochicchio J."/>
            <person name="Borenstein D."/>
            <person name="Chapman S.B."/>
            <person name="Chen Z."/>
            <person name="Engels R."/>
            <person name="Freedman E."/>
            <person name="Gellesch M."/>
            <person name="Goldberg J."/>
            <person name="Griggs A."/>
            <person name="Gujja S."/>
            <person name="Heilman E."/>
            <person name="Heiman D."/>
            <person name="Hepburn T."/>
            <person name="Howarth C."/>
            <person name="Jen D."/>
            <person name="Larson L."/>
            <person name="Lewis B."/>
            <person name="Mehta T."/>
            <person name="Park D."/>
            <person name="Pearson M."/>
            <person name="Roberts A."/>
            <person name="Saif S."/>
            <person name="Shea T."/>
            <person name="Shenoy N."/>
            <person name="Sisk P."/>
            <person name="Stolte C."/>
            <person name="Sykes S."/>
            <person name="Thomson T."/>
            <person name="Walk T."/>
            <person name="White J."/>
            <person name="Yandava C."/>
            <person name="Izard J."/>
            <person name="Baranova O.V."/>
            <person name="Blanton J.M."/>
            <person name="Tanner A.C."/>
            <person name="Dewhirst F.E."/>
            <person name="Haas B."/>
            <person name="Nusbaum C."/>
            <person name="Birren B."/>
        </authorList>
    </citation>
    <scope>NUCLEOTIDE SEQUENCE [LARGE SCALE GENOMIC DNA]</scope>
    <source>
        <strain evidence="1">1-1 BBBD Race 1</strain>
    </source>
</reference>